<dbReference type="SMART" id="SM00877">
    <property type="entry name" value="BMC"/>
    <property type="match status" value="1"/>
</dbReference>
<sequence>MSQALGLLETKGLISLVQGVDAMLKAANVELVGPMKSVGSALVSATIVGDVAAVKAAIDAGAQSASAFGEVVSAHVIARPAEELSKSILKAPAAKK</sequence>
<comment type="subcellular location">
    <subcellularLocation>
        <location evidence="1">Bacterial microcompartment</location>
    </subcellularLocation>
</comment>
<dbReference type="Proteomes" id="UP000546464">
    <property type="component" value="Unassembled WGS sequence"/>
</dbReference>
<organism evidence="5 6">
    <name type="scientific">Ruficoccus amylovorans</name>
    <dbReference type="NCBI Taxonomy" id="1804625"/>
    <lineage>
        <taxon>Bacteria</taxon>
        <taxon>Pseudomonadati</taxon>
        <taxon>Verrucomicrobiota</taxon>
        <taxon>Opitutia</taxon>
        <taxon>Puniceicoccales</taxon>
        <taxon>Cerasicoccaceae</taxon>
        <taxon>Ruficoccus</taxon>
    </lineage>
</organism>
<dbReference type="CDD" id="cd07045">
    <property type="entry name" value="BMC_CcmK_like"/>
    <property type="match status" value="1"/>
</dbReference>
<dbReference type="SUPFAM" id="SSF143414">
    <property type="entry name" value="CcmK-like"/>
    <property type="match status" value="1"/>
</dbReference>
<evidence type="ECO:0000313" key="6">
    <source>
        <dbReference type="Proteomes" id="UP000546464"/>
    </source>
</evidence>
<evidence type="ECO:0000256" key="1">
    <source>
        <dbReference type="ARBA" id="ARBA00024322"/>
    </source>
</evidence>
<keyword evidence="2" id="KW-1283">Bacterial microcompartment</keyword>
<dbReference type="EMBL" id="JACHVB010000012">
    <property type="protein sequence ID" value="MBC2593145.1"/>
    <property type="molecule type" value="Genomic_DNA"/>
</dbReference>
<dbReference type="PANTHER" id="PTHR33941">
    <property type="entry name" value="PROPANEDIOL UTILIZATION PROTEIN PDUA"/>
    <property type="match status" value="1"/>
</dbReference>
<dbReference type="InterPro" id="IPR037233">
    <property type="entry name" value="CcmK-like_sf"/>
</dbReference>
<dbReference type="RefSeq" id="WP_185674139.1">
    <property type="nucleotide sequence ID" value="NZ_JACHVB010000012.1"/>
</dbReference>
<comment type="similarity">
    <text evidence="3">Belongs to the bacterial microcompartments protein family.</text>
</comment>
<feature type="domain" description="BMC" evidence="4">
    <location>
        <begin position="4"/>
        <end position="89"/>
    </location>
</feature>
<evidence type="ECO:0000256" key="3">
    <source>
        <dbReference type="PROSITE-ProRule" id="PRU01278"/>
    </source>
</evidence>
<dbReference type="InterPro" id="IPR044872">
    <property type="entry name" value="CcmK/CsoS1_BMC"/>
</dbReference>
<gene>
    <name evidence="5" type="ORF">H5P28_02615</name>
</gene>
<accession>A0A842HA15</accession>
<dbReference type="PANTHER" id="PTHR33941:SF11">
    <property type="entry name" value="BACTERIAL MICROCOMPARTMENT SHELL PROTEIN PDUJ"/>
    <property type="match status" value="1"/>
</dbReference>
<evidence type="ECO:0000313" key="5">
    <source>
        <dbReference type="EMBL" id="MBC2593145.1"/>
    </source>
</evidence>
<dbReference type="AlphaFoldDB" id="A0A842HA15"/>
<protein>
    <submittedName>
        <fullName evidence="5">BMC domain-containing protein</fullName>
    </submittedName>
</protein>
<keyword evidence="6" id="KW-1185">Reference proteome</keyword>
<dbReference type="Pfam" id="PF00936">
    <property type="entry name" value="BMC"/>
    <property type="match status" value="1"/>
</dbReference>
<proteinExistence type="inferred from homology"/>
<evidence type="ECO:0000259" key="4">
    <source>
        <dbReference type="PROSITE" id="PS51930"/>
    </source>
</evidence>
<evidence type="ECO:0000256" key="2">
    <source>
        <dbReference type="ARBA" id="ARBA00024446"/>
    </source>
</evidence>
<dbReference type="GO" id="GO:0031469">
    <property type="term" value="C:bacterial microcompartment"/>
    <property type="evidence" value="ECO:0007669"/>
    <property type="project" value="UniProtKB-SubCell"/>
</dbReference>
<name>A0A842HA15_9BACT</name>
<dbReference type="InterPro" id="IPR050575">
    <property type="entry name" value="BMC_shell"/>
</dbReference>
<dbReference type="InterPro" id="IPR000249">
    <property type="entry name" value="BMC_dom"/>
</dbReference>
<dbReference type="PROSITE" id="PS51930">
    <property type="entry name" value="BMC_2"/>
    <property type="match status" value="1"/>
</dbReference>
<dbReference type="Gene3D" id="3.30.70.1710">
    <property type="match status" value="1"/>
</dbReference>
<reference evidence="5 6" key="1">
    <citation type="submission" date="2020-07" db="EMBL/GenBank/DDBJ databases">
        <authorList>
            <person name="Feng X."/>
        </authorList>
    </citation>
    <scope>NUCLEOTIDE SEQUENCE [LARGE SCALE GENOMIC DNA]</scope>
    <source>
        <strain evidence="5 6">JCM31066</strain>
    </source>
</reference>
<comment type="caution">
    <text evidence="5">The sequence shown here is derived from an EMBL/GenBank/DDBJ whole genome shotgun (WGS) entry which is preliminary data.</text>
</comment>